<name>A0ABV5ZZP1_9PSEU</name>
<evidence type="ECO:0000256" key="1">
    <source>
        <dbReference type="ARBA" id="ARBA00006479"/>
    </source>
</evidence>
<dbReference type="EMBL" id="JBHLZU010000014">
    <property type="protein sequence ID" value="MFB9905668.1"/>
    <property type="molecule type" value="Genomic_DNA"/>
</dbReference>
<dbReference type="PROSITE" id="PS01125">
    <property type="entry name" value="ROK"/>
    <property type="match status" value="1"/>
</dbReference>
<dbReference type="PANTHER" id="PTHR18964">
    <property type="entry name" value="ROK (REPRESSOR, ORF, KINASE) FAMILY"/>
    <property type="match status" value="1"/>
</dbReference>
<dbReference type="Gene3D" id="3.30.420.40">
    <property type="match status" value="2"/>
</dbReference>
<dbReference type="InterPro" id="IPR000835">
    <property type="entry name" value="HTH_MarR-typ"/>
</dbReference>
<organism evidence="3 4">
    <name type="scientific">Allokutzneria oryzae</name>
    <dbReference type="NCBI Taxonomy" id="1378989"/>
    <lineage>
        <taxon>Bacteria</taxon>
        <taxon>Bacillati</taxon>
        <taxon>Actinomycetota</taxon>
        <taxon>Actinomycetes</taxon>
        <taxon>Pseudonocardiales</taxon>
        <taxon>Pseudonocardiaceae</taxon>
        <taxon>Allokutzneria</taxon>
    </lineage>
</organism>
<dbReference type="InterPro" id="IPR011991">
    <property type="entry name" value="ArsR-like_HTH"/>
</dbReference>
<evidence type="ECO:0000313" key="3">
    <source>
        <dbReference type="EMBL" id="MFB9905668.1"/>
    </source>
</evidence>
<dbReference type="Pfam" id="PF00480">
    <property type="entry name" value="ROK"/>
    <property type="match status" value="1"/>
</dbReference>
<comment type="caution">
    <text evidence="3">The sequence shown here is derived from an EMBL/GenBank/DDBJ whole genome shotgun (WGS) entry which is preliminary data.</text>
</comment>
<dbReference type="CDD" id="cd00090">
    <property type="entry name" value="HTH_ARSR"/>
    <property type="match status" value="1"/>
</dbReference>
<dbReference type="InterPro" id="IPR036390">
    <property type="entry name" value="WH_DNA-bd_sf"/>
</dbReference>
<dbReference type="InterPro" id="IPR036388">
    <property type="entry name" value="WH-like_DNA-bd_sf"/>
</dbReference>
<dbReference type="PANTHER" id="PTHR18964:SF173">
    <property type="entry name" value="GLUCOKINASE"/>
    <property type="match status" value="1"/>
</dbReference>
<dbReference type="SUPFAM" id="SSF53067">
    <property type="entry name" value="Actin-like ATPase domain"/>
    <property type="match status" value="1"/>
</dbReference>
<reference evidence="3 4" key="1">
    <citation type="submission" date="2024-09" db="EMBL/GenBank/DDBJ databases">
        <authorList>
            <person name="Sun Q."/>
            <person name="Mori K."/>
        </authorList>
    </citation>
    <scope>NUCLEOTIDE SEQUENCE [LARGE SCALE GENOMIC DNA]</scope>
    <source>
        <strain evidence="3 4">TBRC 7907</strain>
    </source>
</reference>
<dbReference type="RefSeq" id="WP_377852971.1">
    <property type="nucleotide sequence ID" value="NZ_JBHLZU010000014.1"/>
</dbReference>
<dbReference type="InterPro" id="IPR000600">
    <property type="entry name" value="ROK"/>
</dbReference>
<dbReference type="Gene3D" id="1.10.10.10">
    <property type="entry name" value="Winged helix-like DNA-binding domain superfamily/Winged helix DNA-binding domain"/>
    <property type="match status" value="1"/>
</dbReference>
<feature type="domain" description="HTH marR-type" evidence="2">
    <location>
        <begin position="20"/>
        <end position="71"/>
    </location>
</feature>
<dbReference type="InterPro" id="IPR043129">
    <property type="entry name" value="ATPase_NBD"/>
</dbReference>
<gene>
    <name evidence="3" type="ORF">ACFFQA_17175</name>
</gene>
<evidence type="ECO:0000259" key="2">
    <source>
        <dbReference type="Pfam" id="PF12802"/>
    </source>
</evidence>
<accession>A0ABV5ZZP1</accession>
<dbReference type="Pfam" id="PF12802">
    <property type="entry name" value="MarR_2"/>
    <property type="match status" value="1"/>
</dbReference>
<evidence type="ECO:0000313" key="4">
    <source>
        <dbReference type="Proteomes" id="UP001589693"/>
    </source>
</evidence>
<dbReference type="SUPFAM" id="SSF46785">
    <property type="entry name" value="Winged helix' DNA-binding domain"/>
    <property type="match status" value="1"/>
</dbReference>
<sequence>MSSSPASGVNLDAVRDHNTALVLALVRRSGELSRVEVAERVGLTGQAISKIISRLLADGLVREARREVHGRGKPRTMLRLVGPARHALGAHIDRDELRLVLVDLTGEIVDRRVRAYDSTPLRPETAVAMLAGMVAELVAERAPAEVTGLGIGLPGPLDHATGTVLGATHLPGWDEVPLAELAAKSTGLPVLVDKDTNAAILAENWDRGDTLNDAALVYVGTGIGAGLVLGGRVHRGARTNAGEFGHTTLRVDGPLCACGRRGCVEALCGPATVGVARSLDEAVVWTPEAGARFTEICAAARAGDADATRELSSAARLLGVAAADLVALLDIDVVLLGGRALRDCSEIYLAEVARALHEQEGESVHVALADLDPDQVAAGAARLVLARTHYATQ</sequence>
<proteinExistence type="inferred from homology"/>
<dbReference type="Proteomes" id="UP001589693">
    <property type="component" value="Unassembled WGS sequence"/>
</dbReference>
<keyword evidence="4" id="KW-1185">Reference proteome</keyword>
<comment type="similarity">
    <text evidence="1">Belongs to the ROK (NagC/XylR) family.</text>
</comment>
<protein>
    <submittedName>
        <fullName evidence="3">ROK family protein</fullName>
    </submittedName>
</protein>
<dbReference type="InterPro" id="IPR049874">
    <property type="entry name" value="ROK_cs"/>
</dbReference>